<evidence type="ECO:0000313" key="3">
    <source>
        <dbReference type="Proteomes" id="UP001597448"/>
    </source>
</evidence>
<keyword evidence="1" id="KW-1133">Transmembrane helix</keyword>
<dbReference type="Proteomes" id="UP001597448">
    <property type="component" value="Unassembled WGS sequence"/>
</dbReference>
<dbReference type="RefSeq" id="WP_379257835.1">
    <property type="nucleotide sequence ID" value="NZ_JBHSVQ010000001.1"/>
</dbReference>
<comment type="caution">
    <text evidence="2">The sequence shown here is derived from an EMBL/GenBank/DDBJ whole genome shotgun (WGS) entry which is preliminary data.</text>
</comment>
<gene>
    <name evidence="2" type="ORF">ACFSX3_26880</name>
</gene>
<protein>
    <submittedName>
        <fullName evidence="2">DUF898 family protein</fullName>
    </submittedName>
</protein>
<sequence length="114" mass="13400">MGALHMNPAAMNYGSRESYFDGKLIEYIGWCLAGWLVTVCTFGICYPWSVVMLYRWKVEHTVVEGQRLRFDGTAVSLFGQWIKWFLLTVITLGIYGFWVVIKLEQWRTKHTHFQ</sequence>
<evidence type="ECO:0000256" key="1">
    <source>
        <dbReference type="SAM" id="Phobius"/>
    </source>
</evidence>
<keyword evidence="1" id="KW-0812">Transmembrane</keyword>
<dbReference type="InterPro" id="IPR010295">
    <property type="entry name" value="DUF898"/>
</dbReference>
<keyword evidence="3" id="KW-1185">Reference proteome</keyword>
<feature type="transmembrane region" description="Helical" evidence="1">
    <location>
        <begin position="81"/>
        <end position="101"/>
    </location>
</feature>
<accession>A0ABW5FEQ1</accession>
<dbReference type="EMBL" id="JBHUKY010000068">
    <property type="protein sequence ID" value="MFD2413498.1"/>
    <property type="molecule type" value="Genomic_DNA"/>
</dbReference>
<name>A0ABW5FEQ1_9BACL</name>
<evidence type="ECO:0000313" key="2">
    <source>
        <dbReference type="EMBL" id="MFD2413498.1"/>
    </source>
</evidence>
<organism evidence="2 3">
    <name type="scientific">Paenibacillus rhizoplanae</name>
    <dbReference type="NCBI Taxonomy" id="1917181"/>
    <lineage>
        <taxon>Bacteria</taxon>
        <taxon>Bacillati</taxon>
        <taxon>Bacillota</taxon>
        <taxon>Bacilli</taxon>
        <taxon>Bacillales</taxon>
        <taxon>Paenibacillaceae</taxon>
        <taxon>Paenibacillus</taxon>
    </lineage>
</organism>
<dbReference type="Pfam" id="PF05987">
    <property type="entry name" value="DUF898"/>
    <property type="match status" value="1"/>
</dbReference>
<feature type="transmembrane region" description="Helical" evidence="1">
    <location>
        <begin position="27"/>
        <end position="49"/>
    </location>
</feature>
<reference evidence="3" key="1">
    <citation type="journal article" date="2019" name="Int. J. Syst. Evol. Microbiol.">
        <title>The Global Catalogue of Microorganisms (GCM) 10K type strain sequencing project: providing services to taxonomists for standard genome sequencing and annotation.</title>
        <authorList>
            <consortium name="The Broad Institute Genomics Platform"/>
            <consortium name="The Broad Institute Genome Sequencing Center for Infectious Disease"/>
            <person name="Wu L."/>
            <person name="Ma J."/>
        </authorList>
    </citation>
    <scope>NUCLEOTIDE SEQUENCE [LARGE SCALE GENOMIC DNA]</scope>
    <source>
        <strain evidence="3">CCM 8725</strain>
    </source>
</reference>
<keyword evidence="1" id="KW-0472">Membrane</keyword>
<proteinExistence type="predicted"/>